<dbReference type="GO" id="GO:0003676">
    <property type="term" value="F:nucleic acid binding"/>
    <property type="evidence" value="ECO:0007669"/>
    <property type="project" value="InterPro"/>
</dbReference>
<evidence type="ECO:0000313" key="5">
    <source>
        <dbReference type="Proteomes" id="UP000439903"/>
    </source>
</evidence>
<dbReference type="PROSITE" id="PS50994">
    <property type="entry name" value="INTEGRASE"/>
    <property type="match status" value="1"/>
</dbReference>
<feature type="transmembrane region" description="Helical" evidence="1">
    <location>
        <begin position="173"/>
        <end position="196"/>
    </location>
</feature>
<dbReference type="OrthoDB" id="10267344at2759"/>
<keyword evidence="1" id="KW-0472">Membrane</keyword>
<keyword evidence="1" id="KW-1133">Transmembrane helix</keyword>
<dbReference type="Gene3D" id="3.30.420.10">
    <property type="entry name" value="Ribonuclease H-like superfamily/Ribonuclease H"/>
    <property type="match status" value="1"/>
</dbReference>
<dbReference type="Proteomes" id="UP000439903">
    <property type="component" value="Unassembled WGS sequence"/>
</dbReference>
<dbReference type="InterPro" id="IPR012337">
    <property type="entry name" value="RNaseH-like_sf"/>
</dbReference>
<feature type="signal peptide" evidence="2">
    <location>
        <begin position="1"/>
        <end position="26"/>
    </location>
</feature>
<reference evidence="4 5" key="1">
    <citation type="journal article" date="2019" name="Environ. Microbiol.">
        <title>At the nexus of three kingdoms: the genome of the mycorrhizal fungus Gigaspora margarita provides insights into plant, endobacterial and fungal interactions.</title>
        <authorList>
            <person name="Venice F."/>
            <person name="Ghignone S."/>
            <person name="Salvioli di Fossalunga A."/>
            <person name="Amselem J."/>
            <person name="Novero M."/>
            <person name="Xianan X."/>
            <person name="Sedzielewska Toro K."/>
            <person name="Morin E."/>
            <person name="Lipzen A."/>
            <person name="Grigoriev I.V."/>
            <person name="Henrissat B."/>
            <person name="Martin F.M."/>
            <person name="Bonfante P."/>
        </authorList>
    </citation>
    <scope>NUCLEOTIDE SEQUENCE [LARGE SCALE GENOMIC DNA]</scope>
    <source>
        <strain evidence="4 5">BEG34</strain>
    </source>
</reference>
<dbReference type="GO" id="GO:0005634">
    <property type="term" value="C:nucleus"/>
    <property type="evidence" value="ECO:0007669"/>
    <property type="project" value="UniProtKB-ARBA"/>
</dbReference>
<dbReference type="InterPro" id="IPR036397">
    <property type="entry name" value="RNaseH_sf"/>
</dbReference>
<dbReference type="EMBL" id="WTPW01000932">
    <property type="protein sequence ID" value="KAF0468906.1"/>
    <property type="molecule type" value="Genomic_DNA"/>
</dbReference>
<evidence type="ECO:0000256" key="1">
    <source>
        <dbReference type="SAM" id="Phobius"/>
    </source>
</evidence>
<dbReference type="PANTHER" id="PTHR46585">
    <property type="entry name" value="INTEGRASE CORE DOMAIN CONTAINING PROTEIN"/>
    <property type="match status" value="1"/>
</dbReference>
<dbReference type="SUPFAM" id="SSF53098">
    <property type="entry name" value="Ribonuclease H-like"/>
    <property type="match status" value="1"/>
</dbReference>
<dbReference type="PANTHER" id="PTHR46585:SF1">
    <property type="entry name" value="CHROMO DOMAIN-CONTAINING PROTEIN"/>
    <property type="match status" value="1"/>
</dbReference>
<keyword evidence="5" id="KW-1185">Reference proteome</keyword>
<gene>
    <name evidence="4" type="ORF">F8M41_025726</name>
</gene>
<dbReference type="InterPro" id="IPR001584">
    <property type="entry name" value="Integrase_cat-core"/>
</dbReference>
<keyword evidence="1" id="KW-0812">Transmembrane</keyword>
<dbReference type="GO" id="GO:0015074">
    <property type="term" value="P:DNA integration"/>
    <property type="evidence" value="ECO:0007669"/>
    <property type="project" value="InterPro"/>
</dbReference>
<accession>A0A8H4A9Z3</accession>
<protein>
    <submittedName>
        <fullName evidence="4">Transposon-derived protein F54H12.3-like Protein</fullName>
    </submittedName>
</protein>
<comment type="caution">
    <text evidence="4">The sequence shown here is derived from an EMBL/GenBank/DDBJ whole genome shotgun (WGS) entry which is preliminary data.</text>
</comment>
<evidence type="ECO:0000256" key="2">
    <source>
        <dbReference type="SAM" id="SignalP"/>
    </source>
</evidence>
<feature type="domain" description="Integrase catalytic" evidence="3">
    <location>
        <begin position="334"/>
        <end position="415"/>
    </location>
</feature>
<evidence type="ECO:0000313" key="4">
    <source>
        <dbReference type="EMBL" id="KAF0468906.1"/>
    </source>
</evidence>
<dbReference type="AlphaFoldDB" id="A0A8H4A9Z3"/>
<sequence>MNIRMAALNRSTFRSLLSLFILSCMALQQIRQDLYERSYLSHTALQQMCQGNIHWNFVLEVGHAVMLLNCLFNFLDFYDRSELYDPLAIRQGFFLLRDNVFEYFYVSSLQNISVSLVHNYWSKPYVSLSPVKIIITVFLTIVYRFLSAMIILEEVFNVRLSKSSSTVANRCQFTYQWISSLLVLVKGVTIIIITSIFKVASIVKVVSNLFVSPVLCFVLLFFQSRSFLSNKKIKAKNAIRANPDSLPKMPDTPDDFNDIITYLQHKTFAEKYDNPAKKSNFQRRCKNFVYNQQRGYLFFEQSSKMHEVEKYVNECPTCIQNRSIKEKSDLAPVVSDGPLEHLQVDLVNLLSYAEHNDGYSYVLTLIDVFSRYVWAIPLKDKERSTIHSELMRAVYNIPEDITLENVAPEDITPDDIALENIAPEDIIAPENITEEITLAATQDNYNQALYEFHAMQVKRVHEKVAQNNKTYQNKLVICGSVHRRKVVFEPGDKVAIAPNFDNNQKLRKRKLDQTCSITGKVISMCSNNRTVRVEVDGEVKNFTAKNLKKLRE</sequence>
<proteinExistence type="predicted"/>
<feature type="transmembrane region" description="Helical" evidence="1">
    <location>
        <begin position="133"/>
        <end position="152"/>
    </location>
</feature>
<feature type="transmembrane region" description="Helical" evidence="1">
    <location>
        <begin position="202"/>
        <end position="222"/>
    </location>
</feature>
<feature type="chain" id="PRO_5034202999" evidence="2">
    <location>
        <begin position="27"/>
        <end position="552"/>
    </location>
</feature>
<evidence type="ECO:0000259" key="3">
    <source>
        <dbReference type="PROSITE" id="PS50994"/>
    </source>
</evidence>
<keyword evidence="2" id="KW-0732">Signal</keyword>
<name>A0A8H4A9Z3_GIGMA</name>
<feature type="transmembrane region" description="Helical" evidence="1">
    <location>
        <begin position="56"/>
        <end position="79"/>
    </location>
</feature>
<organism evidence="4 5">
    <name type="scientific">Gigaspora margarita</name>
    <dbReference type="NCBI Taxonomy" id="4874"/>
    <lineage>
        <taxon>Eukaryota</taxon>
        <taxon>Fungi</taxon>
        <taxon>Fungi incertae sedis</taxon>
        <taxon>Mucoromycota</taxon>
        <taxon>Glomeromycotina</taxon>
        <taxon>Glomeromycetes</taxon>
        <taxon>Diversisporales</taxon>
        <taxon>Gigasporaceae</taxon>
        <taxon>Gigaspora</taxon>
    </lineage>
</organism>